<feature type="compositionally biased region" description="Polar residues" evidence="1">
    <location>
        <begin position="56"/>
        <end position="67"/>
    </location>
</feature>
<reference evidence="2" key="1">
    <citation type="submission" date="2019-03" db="EMBL/GenBank/DDBJ databases">
        <authorList>
            <person name="Mank J."/>
            <person name="Almeida P."/>
        </authorList>
    </citation>
    <scope>NUCLEOTIDE SEQUENCE</scope>
    <source>
        <strain evidence="2">78183</strain>
    </source>
</reference>
<proteinExistence type="predicted"/>
<feature type="region of interest" description="Disordered" evidence="1">
    <location>
        <begin position="14"/>
        <end position="67"/>
    </location>
</feature>
<name>A0A6N2LJ09_SALVM</name>
<evidence type="ECO:0000256" key="1">
    <source>
        <dbReference type="SAM" id="MobiDB-lite"/>
    </source>
</evidence>
<accession>A0A6N2LJ09</accession>
<gene>
    <name evidence="2" type="ORF">SVIM_LOCUS238798</name>
</gene>
<feature type="compositionally biased region" description="Acidic residues" evidence="1">
    <location>
        <begin position="43"/>
        <end position="53"/>
    </location>
</feature>
<protein>
    <submittedName>
        <fullName evidence="2">Uncharacterized protein</fullName>
    </submittedName>
</protein>
<sequence>MARMEAMIQRLVGGPLAPANGGACNSSGVEPPPRVARNRPYADDSDDDSEEEAANVQENQLQEEINPNTEYGLTSLCSMENCRLKSFWTGYHKWRGSSTLLRLQRDAK</sequence>
<dbReference type="EMBL" id="CAADRP010001554">
    <property type="protein sequence ID" value="VFU40950.1"/>
    <property type="molecule type" value="Genomic_DNA"/>
</dbReference>
<organism evidence="2">
    <name type="scientific">Salix viminalis</name>
    <name type="common">Common osier</name>
    <name type="synonym">Basket willow</name>
    <dbReference type="NCBI Taxonomy" id="40686"/>
    <lineage>
        <taxon>Eukaryota</taxon>
        <taxon>Viridiplantae</taxon>
        <taxon>Streptophyta</taxon>
        <taxon>Embryophyta</taxon>
        <taxon>Tracheophyta</taxon>
        <taxon>Spermatophyta</taxon>
        <taxon>Magnoliopsida</taxon>
        <taxon>eudicotyledons</taxon>
        <taxon>Gunneridae</taxon>
        <taxon>Pentapetalae</taxon>
        <taxon>rosids</taxon>
        <taxon>fabids</taxon>
        <taxon>Malpighiales</taxon>
        <taxon>Salicaceae</taxon>
        <taxon>Saliceae</taxon>
        <taxon>Salix</taxon>
    </lineage>
</organism>
<dbReference type="AlphaFoldDB" id="A0A6N2LJ09"/>
<evidence type="ECO:0000313" key="2">
    <source>
        <dbReference type="EMBL" id="VFU40950.1"/>
    </source>
</evidence>